<evidence type="ECO:0000256" key="1">
    <source>
        <dbReference type="ARBA" id="ARBA00001942"/>
    </source>
</evidence>
<name>A0ABW9KGQ2_9BACT</name>
<dbReference type="RefSeq" id="WP_263413683.1">
    <property type="nucleotide sequence ID" value="NZ_BAABBH010000001.1"/>
</dbReference>
<keyword evidence="8" id="KW-0408">Iron</keyword>
<evidence type="ECO:0000256" key="4">
    <source>
        <dbReference type="ARBA" id="ARBA00022485"/>
    </source>
</evidence>
<keyword evidence="13" id="KW-1185">Reference proteome</keyword>
<dbReference type="Pfam" id="PF04879">
    <property type="entry name" value="Molybdop_Fe4S4"/>
    <property type="match status" value="1"/>
</dbReference>
<dbReference type="Pfam" id="PF01568">
    <property type="entry name" value="Molydop_binding"/>
    <property type="match status" value="1"/>
</dbReference>
<dbReference type="InterPro" id="IPR006963">
    <property type="entry name" value="Mopterin_OxRdtase_4Fe-4S_dom"/>
</dbReference>
<dbReference type="InterPro" id="IPR050123">
    <property type="entry name" value="Prok_molybdopt-oxidoreductase"/>
</dbReference>
<dbReference type="Pfam" id="PF00384">
    <property type="entry name" value="Molybdopterin"/>
    <property type="match status" value="1"/>
</dbReference>
<accession>A0ABW9KGQ2</accession>
<comment type="cofactor">
    <cofactor evidence="2">
        <name>[4Fe-4S] cluster</name>
        <dbReference type="ChEBI" id="CHEBI:49883"/>
    </cofactor>
</comment>
<dbReference type="PIRSF" id="PIRSF000144">
    <property type="entry name" value="CbbBc"/>
    <property type="match status" value="1"/>
</dbReference>
<dbReference type="InterPro" id="IPR027467">
    <property type="entry name" value="MopterinOxRdtase_cofactor_BS"/>
</dbReference>
<dbReference type="SUPFAM" id="SSF53706">
    <property type="entry name" value="Formate dehydrogenase/DMSO reductase, domains 1-3"/>
    <property type="match status" value="1"/>
</dbReference>
<evidence type="ECO:0000256" key="10">
    <source>
        <dbReference type="ARBA" id="ARBA00023063"/>
    </source>
</evidence>
<dbReference type="Gene3D" id="3.40.228.10">
    <property type="entry name" value="Dimethylsulfoxide Reductase, domain 2"/>
    <property type="match status" value="1"/>
</dbReference>
<protein>
    <submittedName>
        <fullName evidence="12">Molybdopterin oxidoreductase family protein</fullName>
    </submittedName>
</protein>
<evidence type="ECO:0000256" key="7">
    <source>
        <dbReference type="ARBA" id="ARBA00023002"/>
    </source>
</evidence>
<evidence type="ECO:0000256" key="6">
    <source>
        <dbReference type="ARBA" id="ARBA00022723"/>
    </source>
</evidence>
<dbReference type="Gene3D" id="2.40.40.20">
    <property type="match status" value="1"/>
</dbReference>
<sequence>MKLHRGPSSVDSTPDASLADIAAAAEPMPLWSRVKRLLGIDTAQRKYAYGNDPRFGYISDSRVADTWTKTTCGYCSVGCGMLVGTRNGKPVAARGNPDHPVNRGKLCPKGLSEHHILNAPGRATTPMLRRGGRGTPLVPVSWDEALDVMLSRIGALQRENGNETLGVIGTGQLLTEEFYTLGKLVQLGFRTRNYDGNTTLCMASAVSGYKLSFGSDGPPGAYADMETADVVLLVGSNIADNHPILCNRLRKKPGQVLIVADPRVTKTAMMADIHLPLKPRSDIALLNGIAHILLRDGMVDRDYIATHTEAFDTFASFVQDFTPEHVSAVTGLPAETIERVAHLYGTAKAAFIGWTMGVNHSTQGAVTVAAINNLALITGNIGRSGASPFSITGQCNAMGTRESGFTSALPGYRKFDSVSDRDELAAIWGISADRLPTARGLAYPDIIEAAVAKRVKALWFIATNPVVSFPNYKLLEQALTTAEFVVVQDGFFLTPTSEFADLVLPAAIWGEKEGTYTNSERRISKVNAFSKPPGEARPDFDIFLALADRLGLREELYPGWHTTHDAWLEWQRVSAGRLCDYSPFTWQQIEDLGGMQWGGDRLYGDGSFPREGGRALLHCVPCLPFTEQPDAEYGFILNTGRTVEHWHTRTKTGAIPMLNGMVPNAWLEMNPLDASRLDLRQHDRVDIISRRSTVANVELRITGIIAPGQVFMPFHFAEQNSNLVTLGAFDPISREPNFKQCAVRVEHHRNR</sequence>
<reference evidence="12 13" key="1">
    <citation type="submission" date="2024-12" db="EMBL/GenBank/DDBJ databases">
        <authorList>
            <person name="Lee Y."/>
        </authorList>
    </citation>
    <scope>NUCLEOTIDE SEQUENCE [LARGE SCALE GENOMIC DNA]</scope>
    <source>
        <strain evidence="12 13">03SUJ4</strain>
    </source>
</reference>
<dbReference type="Gene3D" id="2.20.25.90">
    <property type="entry name" value="ADC-like domains"/>
    <property type="match status" value="1"/>
</dbReference>
<evidence type="ECO:0000313" key="12">
    <source>
        <dbReference type="EMBL" id="MFN2974762.1"/>
    </source>
</evidence>
<keyword evidence="9" id="KW-0411">Iron-sulfur</keyword>
<dbReference type="CDD" id="cd02754">
    <property type="entry name" value="MopB_Nitrate-R-NapA-like"/>
    <property type="match status" value="1"/>
</dbReference>
<keyword evidence="5" id="KW-0500">Molybdenum</keyword>
<proteinExistence type="inferred from homology"/>
<comment type="similarity">
    <text evidence="3">Belongs to the prokaryotic molybdopterin-containing oxidoreductase family. NasA/NapA/NarB subfamily.</text>
</comment>
<dbReference type="PANTHER" id="PTHR43105:SF10">
    <property type="entry name" value="NADH-QUINONE OXIDOREDUCTASE SUBUNIT G"/>
    <property type="match status" value="1"/>
</dbReference>
<comment type="caution">
    <text evidence="12">The sequence shown here is derived from an EMBL/GenBank/DDBJ whole genome shotgun (WGS) entry which is preliminary data.</text>
</comment>
<evidence type="ECO:0000256" key="2">
    <source>
        <dbReference type="ARBA" id="ARBA00001966"/>
    </source>
</evidence>
<dbReference type="InterPro" id="IPR041957">
    <property type="entry name" value="CT_Nitrate-R-NapA-like"/>
</dbReference>
<dbReference type="CDD" id="cd02791">
    <property type="entry name" value="MopB_CT_Nitrate-R-NapA-like"/>
    <property type="match status" value="1"/>
</dbReference>
<dbReference type="Proteomes" id="UP001634747">
    <property type="component" value="Unassembled WGS sequence"/>
</dbReference>
<keyword evidence="4" id="KW-0004">4Fe-4S</keyword>
<dbReference type="PROSITE" id="PS51669">
    <property type="entry name" value="4FE4S_MOW_BIS_MGD"/>
    <property type="match status" value="1"/>
</dbReference>
<dbReference type="EMBL" id="JBJYXY010000001">
    <property type="protein sequence ID" value="MFN2974762.1"/>
    <property type="molecule type" value="Genomic_DNA"/>
</dbReference>
<keyword evidence="7" id="KW-0560">Oxidoreductase</keyword>
<evidence type="ECO:0000256" key="8">
    <source>
        <dbReference type="ARBA" id="ARBA00023004"/>
    </source>
</evidence>
<feature type="domain" description="4Fe-4S Mo/W bis-MGD-type" evidence="11">
    <location>
        <begin position="65"/>
        <end position="121"/>
    </location>
</feature>
<dbReference type="PANTHER" id="PTHR43105">
    <property type="entry name" value="RESPIRATORY NITRATE REDUCTASE"/>
    <property type="match status" value="1"/>
</dbReference>
<evidence type="ECO:0000256" key="9">
    <source>
        <dbReference type="ARBA" id="ARBA00023014"/>
    </source>
</evidence>
<dbReference type="Gene3D" id="3.40.50.740">
    <property type="match status" value="1"/>
</dbReference>
<evidence type="ECO:0000256" key="5">
    <source>
        <dbReference type="ARBA" id="ARBA00022505"/>
    </source>
</evidence>
<dbReference type="SUPFAM" id="SSF50692">
    <property type="entry name" value="ADC-like"/>
    <property type="match status" value="1"/>
</dbReference>
<organism evidence="12 13">
    <name type="scientific">Terriglobus aquaticus</name>
    <dbReference type="NCBI Taxonomy" id="940139"/>
    <lineage>
        <taxon>Bacteria</taxon>
        <taxon>Pseudomonadati</taxon>
        <taxon>Acidobacteriota</taxon>
        <taxon>Terriglobia</taxon>
        <taxon>Terriglobales</taxon>
        <taxon>Acidobacteriaceae</taxon>
        <taxon>Terriglobus</taxon>
    </lineage>
</organism>
<evidence type="ECO:0000259" key="11">
    <source>
        <dbReference type="PROSITE" id="PS51669"/>
    </source>
</evidence>
<evidence type="ECO:0000313" key="13">
    <source>
        <dbReference type="Proteomes" id="UP001634747"/>
    </source>
</evidence>
<dbReference type="PROSITE" id="PS00551">
    <property type="entry name" value="MOLYBDOPTERIN_PROK_1"/>
    <property type="match status" value="1"/>
</dbReference>
<dbReference type="InterPro" id="IPR006657">
    <property type="entry name" value="MoPterin_dinucl-bd_dom"/>
</dbReference>
<dbReference type="SMART" id="SM00926">
    <property type="entry name" value="Molybdop_Fe4S4"/>
    <property type="match status" value="1"/>
</dbReference>
<keyword evidence="10" id="KW-0534">Nitrate assimilation</keyword>
<keyword evidence="6" id="KW-0479">Metal-binding</keyword>
<dbReference type="InterPro" id="IPR009010">
    <property type="entry name" value="Asp_de-COase-like_dom_sf"/>
</dbReference>
<gene>
    <name evidence="12" type="ORF">ACK2TP_03225</name>
</gene>
<comment type="cofactor">
    <cofactor evidence="1">
        <name>Mo-bis(molybdopterin guanine dinucleotide)</name>
        <dbReference type="ChEBI" id="CHEBI:60539"/>
    </cofactor>
</comment>
<dbReference type="InterPro" id="IPR006656">
    <property type="entry name" value="Mopterin_OxRdtase"/>
</dbReference>
<evidence type="ECO:0000256" key="3">
    <source>
        <dbReference type="ARBA" id="ARBA00008747"/>
    </source>
</evidence>